<sequence length="61" mass="7048">MLSCVTRAFGPQFTTRRKKMNVDLSAKVCQANRLQRQSNKVYRTSRNADFTAEFCGHDEAY</sequence>
<evidence type="ECO:0000313" key="2">
    <source>
        <dbReference type="Proteomes" id="UP000606786"/>
    </source>
</evidence>
<comment type="caution">
    <text evidence="1">The sequence shown here is derived from an EMBL/GenBank/DDBJ whole genome shotgun (WGS) entry which is preliminary data.</text>
</comment>
<evidence type="ECO:0000313" key="1">
    <source>
        <dbReference type="EMBL" id="CAD7006445.1"/>
    </source>
</evidence>
<proteinExistence type="predicted"/>
<dbReference type="AlphaFoldDB" id="A0A811V7L7"/>
<gene>
    <name evidence="1" type="ORF">CCAP1982_LOCUS14764</name>
</gene>
<keyword evidence="2" id="KW-1185">Reference proteome</keyword>
<name>A0A811V7L7_CERCA</name>
<protein>
    <submittedName>
        <fullName evidence="1">(Mediterranean fruit fly) hypothetical protein</fullName>
    </submittedName>
</protein>
<dbReference type="EMBL" id="CAJHJT010000034">
    <property type="protein sequence ID" value="CAD7006445.1"/>
    <property type="molecule type" value="Genomic_DNA"/>
</dbReference>
<organism evidence="1 2">
    <name type="scientific">Ceratitis capitata</name>
    <name type="common">Mediterranean fruit fly</name>
    <name type="synonym">Tephritis capitata</name>
    <dbReference type="NCBI Taxonomy" id="7213"/>
    <lineage>
        <taxon>Eukaryota</taxon>
        <taxon>Metazoa</taxon>
        <taxon>Ecdysozoa</taxon>
        <taxon>Arthropoda</taxon>
        <taxon>Hexapoda</taxon>
        <taxon>Insecta</taxon>
        <taxon>Pterygota</taxon>
        <taxon>Neoptera</taxon>
        <taxon>Endopterygota</taxon>
        <taxon>Diptera</taxon>
        <taxon>Brachycera</taxon>
        <taxon>Muscomorpha</taxon>
        <taxon>Tephritoidea</taxon>
        <taxon>Tephritidae</taxon>
        <taxon>Ceratitis</taxon>
        <taxon>Ceratitis</taxon>
    </lineage>
</organism>
<reference evidence="1" key="1">
    <citation type="submission" date="2020-11" db="EMBL/GenBank/DDBJ databases">
        <authorList>
            <person name="Whitehead M."/>
        </authorList>
    </citation>
    <scope>NUCLEOTIDE SEQUENCE</scope>
    <source>
        <strain evidence="1">EGII</strain>
    </source>
</reference>
<accession>A0A811V7L7</accession>
<dbReference type="Proteomes" id="UP000606786">
    <property type="component" value="Unassembled WGS sequence"/>
</dbReference>